<proteinExistence type="inferred from homology"/>
<evidence type="ECO:0000256" key="7">
    <source>
        <dbReference type="ARBA" id="ARBA00022692"/>
    </source>
</evidence>
<dbReference type="PROSITE" id="PS50002">
    <property type="entry name" value="SH3"/>
    <property type="match status" value="1"/>
</dbReference>
<keyword evidence="7 18" id="KW-0812">Transmembrane</keyword>
<keyword evidence="14" id="KW-0539">Nucleus</keyword>
<evidence type="ECO:0000256" key="17">
    <source>
        <dbReference type="PROSITE-ProRule" id="PRU00192"/>
    </source>
</evidence>
<evidence type="ECO:0000256" key="12">
    <source>
        <dbReference type="ARBA" id="ARBA00023043"/>
    </source>
</evidence>
<name>A0A8X8BJI8_POLSE</name>
<evidence type="ECO:0000256" key="3">
    <source>
        <dbReference type="ARBA" id="ARBA00004496"/>
    </source>
</evidence>
<dbReference type="GO" id="GO:0002039">
    <property type="term" value="F:p53 binding"/>
    <property type="evidence" value="ECO:0007669"/>
    <property type="project" value="InterPro"/>
</dbReference>
<dbReference type="Pfam" id="PF02453">
    <property type="entry name" value="Reticulon"/>
    <property type="match status" value="1"/>
</dbReference>
<dbReference type="PROSITE" id="PS50297">
    <property type="entry name" value="ANK_REP_REGION"/>
    <property type="match status" value="2"/>
</dbReference>
<evidence type="ECO:0000256" key="8">
    <source>
        <dbReference type="ARBA" id="ARBA00022703"/>
    </source>
</evidence>
<feature type="non-terminal residue" evidence="23">
    <location>
        <position position="1800"/>
    </location>
</feature>
<keyword evidence="4 17" id="KW-0728">SH3 domain</keyword>
<evidence type="ECO:0000256" key="1">
    <source>
        <dbReference type="ARBA" id="ARBA00004123"/>
    </source>
</evidence>
<evidence type="ECO:0000256" key="11">
    <source>
        <dbReference type="ARBA" id="ARBA00022989"/>
    </source>
</evidence>
<dbReference type="SMART" id="SM00248">
    <property type="entry name" value="ANK"/>
    <property type="match status" value="2"/>
</dbReference>
<dbReference type="FunFam" id="1.20.5.2480:FF:000001">
    <property type="entry name" value="Reticulon"/>
    <property type="match status" value="1"/>
</dbReference>
<dbReference type="SMART" id="SM00326">
    <property type="entry name" value="SH3"/>
    <property type="match status" value="1"/>
</dbReference>
<evidence type="ECO:0000256" key="9">
    <source>
        <dbReference type="ARBA" id="ARBA00022737"/>
    </source>
</evidence>
<keyword evidence="13 18" id="KW-0472">Membrane</keyword>
<dbReference type="GO" id="GO:0005789">
    <property type="term" value="C:endoplasmic reticulum membrane"/>
    <property type="evidence" value="ECO:0007669"/>
    <property type="project" value="UniProtKB-SubCell"/>
</dbReference>
<dbReference type="Pfam" id="PF00018">
    <property type="entry name" value="SH3_1"/>
    <property type="match status" value="1"/>
</dbReference>
<feature type="repeat" description="ANK" evidence="16">
    <location>
        <begin position="1625"/>
        <end position="1657"/>
    </location>
</feature>
<dbReference type="EMBL" id="JAATIS010008546">
    <property type="protein sequence ID" value="KAG2457736.1"/>
    <property type="molecule type" value="Genomic_DNA"/>
</dbReference>
<keyword evidence="9" id="KW-0677">Repeat</keyword>
<feature type="region of interest" description="Disordered" evidence="20">
    <location>
        <begin position="1289"/>
        <end position="1348"/>
    </location>
</feature>
<dbReference type="PANTHER" id="PTHR24131:SF5">
    <property type="entry name" value="APOPTOSIS-STIMULATING OF P53 PROTEIN 1"/>
    <property type="match status" value="1"/>
</dbReference>
<evidence type="ECO:0000313" key="23">
    <source>
        <dbReference type="EMBL" id="KAG2457736.1"/>
    </source>
</evidence>
<reference evidence="23 24" key="1">
    <citation type="journal article" date="2021" name="Cell">
        <title>Tracing the genetic footprints of vertebrate landing in non-teleost ray-finned fishes.</title>
        <authorList>
            <person name="Bi X."/>
            <person name="Wang K."/>
            <person name="Yang L."/>
            <person name="Pan H."/>
            <person name="Jiang H."/>
            <person name="Wei Q."/>
            <person name="Fang M."/>
            <person name="Yu H."/>
            <person name="Zhu C."/>
            <person name="Cai Y."/>
            <person name="He Y."/>
            <person name="Gan X."/>
            <person name="Zeng H."/>
            <person name="Yu D."/>
            <person name="Zhu Y."/>
            <person name="Jiang H."/>
            <person name="Qiu Q."/>
            <person name="Yang H."/>
            <person name="Zhang Y.E."/>
            <person name="Wang W."/>
            <person name="Zhu M."/>
            <person name="He S."/>
            <person name="Zhang G."/>
        </authorList>
    </citation>
    <scope>NUCLEOTIDE SEQUENCE [LARGE SCALE GENOMIC DNA]</scope>
    <source>
        <strain evidence="23">Bchr_013</strain>
    </source>
</reference>
<feature type="region of interest" description="Disordered" evidence="20">
    <location>
        <begin position="806"/>
        <end position="842"/>
    </location>
</feature>
<feature type="region of interest" description="Disordered" evidence="20">
    <location>
        <begin position="1038"/>
        <end position="1253"/>
    </location>
</feature>
<dbReference type="Gene3D" id="1.20.5.2480">
    <property type="match status" value="1"/>
</dbReference>
<dbReference type="PANTHER" id="PTHR24131">
    <property type="entry name" value="APOPTOSIS-STIMULATING OF P53 PROTEIN"/>
    <property type="match status" value="1"/>
</dbReference>
<feature type="compositionally biased region" description="Polar residues" evidence="20">
    <location>
        <begin position="1483"/>
        <end position="1507"/>
    </location>
</feature>
<accession>A0A8X8BJI8</accession>
<dbReference type="InterPro" id="IPR001452">
    <property type="entry name" value="SH3_domain"/>
</dbReference>
<dbReference type="InterPro" id="IPR036028">
    <property type="entry name" value="SH3-like_dom_sf"/>
</dbReference>
<feature type="domain" description="Reticulon" evidence="22">
    <location>
        <begin position="565"/>
        <end position="704"/>
    </location>
</feature>
<feature type="coiled-coil region" evidence="19">
    <location>
        <begin position="944"/>
        <end position="971"/>
    </location>
</feature>
<feature type="compositionally biased region" description="Low complexity" evidence="20">
    <location>
        <begin position="146"/>
        <end position="157"/>
    </location>
</feature>
<feature type="region of interest" description="Disordered" evidence="20">
    <location>
        <begin position="296"/>
        <end position="406"/>
    </location>
</feature>
<evidence type="ECO:0000259" key="22">
    <source>
        <dbReference type="PROSITE" id="PS50845"/>
    </source>
</evidence>
<dbReference type="InterPro" id="IPR047163">
    <property type="entry name" value="ASPP1/2"/>
</dbReference>
<dbReference type="GO" id="GO:0006915">
    <property type="term" value="P:apoptotic process"/>
    <property type="evidence" value="ECO:0007669"/>
    <property type="project" value="UniProtKB-KW"/>
</dbReference>
<feature type="region of interest" description="Disordered" evidence="20">
    <location>
        <begin position="1430"/>
        <end position="1552"/>
    </location>
</feature>
<organism evidence="23 24">
    <name type="scientific">Polypterus senegalus</name>
    <name type="common">Senegal bichir</name>
    <dbReference type="NCBI Taxonomy" id="55291"/>
    <lineage>
        <taxon>Eukaryota</taxon>
        <taxon>Metazoa</taxon>
        <taxon>Chordata</taxon>
        <taxon>Craniata</taxon>
        <taxon>Vertebrata</taxon>
        <taxon>Euteleostomi</taxon>
        <taxon>Actinopterygii</taxon>
        <taxon>Polypteriformes</taxon>
        <taxon>Polypteridae</taxon>
        <taxon>Polypterus</taxon>
    </lineage>
</organism>
<feature type="region of interest" description="Disordered" evidence="20">
    <location>
        <begin position="110"/>
        <end position="165"/>
    </location>
</feature>
<dbReference type="InterPro" id="IPR003388">
    <property type="entry name" value="Reticulon"/>
</dbReference>
<evidence type="ECO:0000256" key="10">
    <source>
        <dbReference type="ARBA" id="ARBA00022824"/>
    </source>
</evidence>
<comment type="caution">
    <text evidence="18">Lacks conserved residue(s) required for the propagation of feature annotation.</text>
</comment>
<feature type="transmembrane region" description="Helical" evidence="18">
    <location>
        <begin position="579"/>
        <end position="608"/>
    </location>
</feature>
<evidence type="ECO:0000256" key="14">
    <source>
        <dbReference type="ARBA" id="ARBA00023242"/>
    </source>
</evidence>
<feature type="compositionally biased region" description="Basic and acidic residues" evidence="20">
    <location>
        <begin position="130"/>
        <end position="145"/>
    </location>
</feature>
<evidence type="ECO:0000256" key="19">
    <source>
        <dbReference type="SAM" id="Coils"/>
    </source>
</evidence>
<dbReference type="FunFam" id="1.25.40.20:FF:000008">
    <property type="entry name" value="Apoptosis-stimulating of p53 protein 2 isoform 1"/>
    <property type="match status" value="1"/>
</dbReference>
<protein>
    <recommendedName>
        <fullName evidence="18">Reticulon</fullName>
    </recommendedName>
</protein>
<comment type="similarity">
    <text evidence="15">Belongs to the ASPP family.</text>
</comment>
<dbReference type="PROSITE" id="PS50088">
    <property type="entry name" value="ANK_REPEAT"/>
    <property type="match status" value="2"/>
</dbReference>
<dbReference type="Gene3D" id="1.25.40.20">
    <property type="entry name" value="Ankyrin repeat-containing domain"/>
    <property type="match status" value="1"/>
</dbReference>
<feature type="region of interest" description="Disordered" evidence="20">
    <location>
        <begin position="1371"/>
        <end position="1395"/>
    </location>
</feature>
<keyword evidence="11 18" id="KW-1133">Transmembrane helix</keyword>
<keyword evidence="19" id="KW-0175">Coiled coil</keyword>
<dbReference type="SUPFAM" id="SSF48403">
    <property type="entry name" value="Ankyrin repeat"/>
    <property type="match status" value="1"/>
</dbReference>
<keyword evidence="24" id="KW-1185">Reference proteome</keyword>
<evidence type="ECO:0000256" key="13">
    <source>
        <dbReference type="ARBA" id="ARBA00023136"/>
    </source>
</evidence>
<dbReference type="GO" id="GO:0005634">
    <property type="term" value="C:nucleus"/>
    <property type="evidence" value="ECO:0007669"/>
    <property type="project" value="UniProtKB-SubCell"/>
</dbReference>
<comment type="subcellular location">
    <subcellularLocation>
        <location evidence="3">Cytoplasm</location>
    </subcellularLocation>
    <subcellularLocation>
        <location evidence="2">Endoplasmic reticulum membrane</location>
        <topology evidence="2">Multi-pass membrane protein</topology>
    </subcellularLocation>
    <subcellularLocation>
        <location evidence="1">Nucleus</location>
    </subcellularLocation>
</comment>
<evidence type="ECO:0000256" key="20">
    <source>
        <dbReference type="SAM" id="MobiDB-lite"/>
    </source>
</evidence>
<comment type="caution">
    <text evidence="23">The sequence shown here is derived from an EMBL/GenBank/DDBJ whole genome shotgun (WGS) entry which is preliminary data.</text>
</comment>
<feature type="region of interest" description="Disordered" evidence="20">
    <location>
        <begin position="456"/>
        <end position="481"/>
    </location>
</feature>
<feature type="compositionally biased region" description="Polar residues" evidence="20">
    <location>
        <begin position="1166"/>
        <end position="1175"/>
    </location>
</feature>
<dbReference type="InterPro" id="IPR048942">
    <property type="entry name" value="ASPP2-like_RA"/>
</dbReference>
<dbReference type="Proteomes" id="UP000886611">
    <property type="component" value="Unassembled WGS sequence"/>
</dbReference>
<feature type="compositionally biased region" description="Polar residues" evidence="20">
    <location>
        <begin position="376"/>
        <end position="391"/>
    </location>
</feature>
<dbReference type="GO" id="GO:0042981">
    <property type="term" value="P:regulation of apoptotic process"/>
    <property type="evidence" value="ECO:0007669"/>
    <property type="project" value="InterPro"/>
</dbReference>
<feature type="compositionally biased region" description="Polar residues" evidence="20">
    <location>
        <begin position="1068"/>
        <end position="1086"/>
    </location>
</feature>
<gene>
    <name evidence="23" type="primary">Ppp1r13b</name>
    <name evidence="23" type="ORF">GTO96_0011982</name>
</gene>
<dbReference type="Pfam" id="PF21801">
    <property type="entry name" value="ASPP2-like_RA"/>
    <property type="match status" value="1"/>
</dbReference>
<evidence type="ECO:0000313" key="24">
    <source>
        <dbReference type="Proteomes" id="UP000886611"/>
    </source>
</evidence>
<feature type="coiled-coil region" evidence="19">
    <location>
        <begin position="851"/>
        <end position="919"/>
    </location>
</feature>
<feature type="region of interest" description="Disordered" evidence="20">
    <location>
        <begin position="41"/>
        <end position="84"/>
    </location>
</feature>
<keyword evidence="8" id="KW-0053">Apoptosis</keyword>
<feature type="region of interest" description="Disordered" evidence="20">
    <location>
        <begin position="1758"/>
        <end position="1800"/>
    </location>
</feature>
<keyword evidence="12 16" id="KW-0040">ANK repeat</keyword>
<dbReference type="PROSITE" id="PS50845">
    <property type="entry name" value="RETICULON"/>
    <property type="match status" value="1"/>
</dbReference>
<evidence type="ECO:0000256" key="18">
    <source>
        <dbReference type="RuleBase" id="RU210713"/>
    </source>
</evidence>
<feature type="compositionally biased region" description="Basic and acidic residues" evidence="20">
    <location>
        <begin position="464"/>
        <end position="474"/>
    </location>
</feature>
<dbReference type="SUPFAM" id="SSF50044">
    <property type="entry name" value="SH3-domain"/>
    <property type="match status" value="1"/>
</dbReference>
<feature type="domain" description="SH3" evidence="21">
    <location>
        <begin position="1691"/>
        <end position="1753"/>
    </location>
</feature>
<evidence type="ECO:0000256" key="16">
    <source>
        <dbReference type="PROSITE-ProRule" id="PRU00023"/>
    </source>
</evidence>
<dbReference type="InterPro" id="IPR036770">
    <property type="entry name" value="Ankyrin_rpt-contain_sf"/>
</dbReference>
<dbReference type="Gene3D" id="3.10.20.90">
    <property type="entry name" value="Phosphatidylinositol 3-kinase Catalytic Subunit, Chain A, domain 1"/>
    <property type="match status" value="1"/>
</dbReference>
<feature type="repeat" description="ANK" evidence="16">
    <location>
        <begin position="1592"/>
        <end position="1624"/>
    </location>
</feature>
<dbReference type="FunFam" id="3.10.20.90:FF:000030">
    <property type="entry name" value="Apoptosis-stimulating of p53 protein 2 isoform 1"/>
    <property type="match status" value="1"/>
</dbReference>
<evidence type="ECO:0000256" key="4">
    <source>
        <dbReference type="ARBA" id="ARBA00022443"/>
    </source>
</evidence>
<evidence type="ECO:0000256" key="5">
    <source>
        <dbReference type="ARBA" id="ARBA00022490"/>
    </source>
</evidence>
<dbReference type="PRINTS" id="PR00452">
    <property type="entry name" value="SH3DOMAIN"/>
</dbReference>
<feature type="compositionally biased region" description="Low complexity" evidence="20">
    <location>
        <begin position="813"/>
        <end position="823"/>
    </location>
</feature>
<dbReference type="SUPFAM" id="SSF54236">
    <property type="entry name" value="Ubiquitin-like"/>
    <property type="match status" value="1"/>
</dbReference>
<evidence type="ECO:0000256" key="2">
    <source>
        <dbReference type="ARBA" id="ARBA00004477"/>
    </source>
</evidence>
<feature type="compositionally biased region" description="Basic and acidic residues" evidence="20">
    <location>
        <begin position="1759"/>
        <end position="1775"/>
    </location>
</feature>
<evidence type="ECO:0000256" key="15">
    <source>
        <dbReference type="ARBA" id="ARBA00061212"/>
    </source>
</evidence>
<keyword evidence="6" id="KW-0597">Phosphoprotein</keyword>
<keyword evidence="5" id="KW-0963">Cytoplasm</keyword>
<sequence>MSTHPNVESGSDSNWFGEDFEQIDRFGNSLTTVEEKAAVAVSADVTQRSWREEQPAEPANSRPPPPVTMETVSTGHAQYSGVGDPLKFEKTAEDNGTFYTSLLSGLNPGIHQDPLSSSGDQNWDVPSDFKNSDMKTSEKSRDRIPSFESQSMFSSDSGIEMTPGESIDSKNILECEKMEGYHYIDISCSRNTGQNDKGVSKGNLEEKINPMNPTPQMLSDLGDYSEKRQAETPETLGAALEKHHCPYVEDLSDEDTSDYQIMGNPNKVSPVKITLTQIDAPLDNRVTVSEKESILSLGLEGVPTVTLSEPEDDSLGSSTPPLTEESESPAEFTFHSGDKKSFSPTKSPDQAFGSRPRSPSPSSERDGIDQVFPRIPSSSLLSAQDPEVSSTESEDSDIKLLPEEPLISEEIGSSGYMTFGQIAGSSPSPVSPLIQYSILREEREAELDSDLIIESCDASSASEESPKREQDSPLKRSQPIGNKVIDLQTKHVVAEVNSGTPNDKQSIEKMKNLTNADDIFSKSKHSAGYATPEVRIEQPSSGDKFTKKATQTKAEIIEIKKELHAIDLLYWRDLKQTGILFGSVLLLLFSLTQFSVVSVIAYLALAALSATISFRIYKSVLQAVQKTDEGHPFKAYLDVEISLSQEQIQKYADNAQLYLNSTMKELRRLFLVQDLVDSLKFAVLMWLLTYVGALFNGLTLLIMACFMGQIAIFSQDRNRHLCMKSSMILTVYLSNNEQVLTEVPITPETSCRDVVEFCKEPGETACHLAEVWRGNERALPLDHMMYEHLQKWGPRRQEVKFFLRHEESPSENTEQGGQQTQEQTSKRNGVNSTGEKHCENGVANPRVELTLSELQEMAARQQQQIEAQQQMLVAKEQRLRYLKQQERRQQQSISENEKLQKLKERVESQEAKLKKIRAMRGQVDYSKVMNGNLSAEIEHINAMFQEKQHELQAAVLKVDQLTQQLEDLRKGKLNGFQTFSGQVTGAAALELKKLYQELQLFFPLQLNRINGSLSPQPAPANTGRVAAVGPYIQVPAPGRSEGTYPVPGEPVKPQSLSVSGTLGHARSKSANDASWPTLTKQGTGTTVKAAGSEWKESSMDMPAKAGAVQSPSAPPGGDKSHDPSKAPPSAPSAPKQVPHNYGTYPSPVLMGAGSTSSLERRKDSSLPRQSSNPASWQRPLPPAPPGSSQQIQQRIPVPPSPTYQPHSSPLFPPGESRVDPPLAVAVRPFLTDKGSRPQSPRKGPQTVNSSSIYSMYLQQATPPKSYQTAYSTLNKTSTVKAVYGKPVLASSSTTSSPLPFVQGQPCPSAPPSLEDTSEREPDSENLPAPPTDNPAVENIPRPLSPTKLTPIVHSPLRYQSDADLEALRKKLANAPRPLKKRSSITEPEGPSGPNIQKLLYQRFNTLAGGMESVGGGTPFYQPTNPPDYIGGVLADMDNGNTNGNLAEPMPISLSSPGKIDSPAVPDLQATTPDANDNRPPSPTQEVTTEDSNQPTETSQDNNNNNPSLAPAFTEGLPSPIAEVSSPEEVEAPVQPSVKRTNLKKPNSERTGHGLRVKFNPLALLLDASLEGEFDLVQRIIYEVDNPSTPNDEGITPLHNAVCAGHHHIVKFLLDFGVNVNAADSDGWTPLHCAASCNSVHLCKLLVESGAAIFASTISDVETAADKCEEMEEGYIQCSQFLYGVQEKMGVMNKGMVYALWDFEAQNNDELSFREGDAITILRRKDDVETEWWWGRLNDKEGYVPRNLLGVLQHRALSSNERRQPSVAARDPDTHPTGHCRASTRSDSCCRPLPRGRVPPV</sequence>
<feature type="non-terminal residue" evidence="23">
    <location>
        <position position="1"/>
    </location>
</feature>
<dbReference type="InterPro" id="IPR002110">
    <property type="entry name" value="Ankyrin_rpt"/>
</dbReference>
<evidence type="ECO:0000259" key="21">
    <source>
        <dbReference type="PROSITE" id="PS50002"/>
    </source>
</evidence>
<dbReference type="InterPro" id="IPR029071">
    <property type="entry name" value="Ubiquitin-like_domsf"/>
</dbReference>
<evidence type="ECO:0000256" key="6">
    <source>
        <dbReference type="ARBA" id="ARBA00022553"/>
    </source>
</evidence>
<dbReference type="Pfam" id="PF12796">
    <property type="entry name" value="Ank_2"/>
    <property type="match status" value="1"/>
</dbReference>
<keyword evidence="10" id="KW-0256">Endoplasmic reticulum</keyword>